<name>A0A0K2UTK5_LEPSM</name>
<dbReference type="AlphaFoldDB" id="A0A0K2UTK5"/>
<protein>
    <submittedName>
        <fullName evidence="2">Protein ZBED8like [Haplochromis burtoni]</fullName>
    </submittedName>
</protein>
<organism evidence="2">
    <name type="scientific">Lepeophtheirus salmonis</name>
    <name type="common">Salmon louse</name>
    <name type="synonym">Caligus salmonis</name>
    <dbReference type="NCBI Taxonomy" id="72036"/>
    <lineage>
        <taxon>Eukaryota</taxon>
        <taxon>Metazoa</taxon>
        <taxon>Ecdysozoa</taxon>
        <taxon>Arthropoda</taxon>
        <taxon>Crustacea</taxon>
        <taxon>Multicrustacea</taxon>
        <taxon>Hexanauplia</taxon>
        <taxon>Copepoda</taxon>
        <taxon>Siphonostomatoida</taxon>
        <taxon>Caligidae</taxon>
        <taxon>Lepeophtheirus</taxon>
    </lineage>
</organism>
<accession>A0A0K2UTK5</accession>
<evidence type="ECO:0000256" key="1">
    <source>
        <dbReference type="SAM" id="Phobius"/>
    </source>
</evidence>
<feature type="transmembrane region" description="Helical" evidence="1">
    <location>
        <begin position="6"/>
        <end position="30"/>
    </location>
</feature>
<reference evidence="2" key="1">
    <citation type="submission" date="2014-05" db="EMBL/GenBank/DDBJ databases">
        <authorList>
            <person name="Chronopoulou M."/>
        </authorList>
    </citation>
    <scope>NUCLEOTIDE SEQUENCE</scope>
    <source>
        <tissue evidence="2">Whole organism</tissue>
    </source>
</reference>
<dbReference type="EMBL" id="HACA01023999">
    <property type="protein sequence ID" value="CDW41360.1"/>
    <property type="molecule type" value="Transcribed_RNA"/>
</dbReference>
<evidence type="ECO:0000313" key="2">
    <source>
        <dbReference type="EMBL" id="CDW41360.1"/>
    </source>
</evidence>
<keyword evidence="1" id="KW-1133">Transmembrane helix</keyword>
<keyword evidence="1" id="KW-0472">Membrane</keyword>
<sequence>MELGALSSQLLDMMIVLHSLFSFNVSITTLTKTSKKRKLSDEYVQYRFTFMFEQDGIQLPQCMICTARLINSCLAPGNLKEPFLKLNEDKIYKNLLNSK</sequence>
<keyword evidence="1" id="KW-0812">Transmembrane</keyword>
<proteinExistence type="predicted"/>